<name>A0ABQ6FDU4_9RHOO</name>
<proteinExistence type="predicted"/>
<dbReference type="EMBL" id="BSPX01000060">
    <property type="protein sequence ID" value="GLT23788.1"/>
    <property type="molecule type" value="Genomic_DNA"/>
</dbReference>
<reference evidence="3" key="1">
    <citation type="journal article" date="2019" name="Int. J. Syst. Evol. Microbiol.">
        <title>The Global Catalogue of Microorganisms (GCM) 10K type strain sequencing project: providing services to taxonomists for standard genome sequencing and annotation.</title>
        <authorList>
            <consortium name="The Broad Institute Genomics Platform"/>
            <consortium name="The Broad Institute Genome Sequencing Center for Infectious Disease"/>
            <person name="Wu L."/>
            <person name="Ma J."/>
        </authorList>
    </citation>
    <scope>NUCLEOTIDE SEQUENCE [LARGE SCALE GENOMIC DNA]</scope>
    <source>
        <strain evidence="3">NBRC 102407</strain>
    </source>
</reference>
<feature type="signal peptide" evidence="1">
    <location>
        <begin position="1"/>
        <end position="25"/>
    </location>
</feature>
<dbReference type="RefSeq" id="WP_284188970.1">
    <property type="nucleotide sequence ID" value="NZ_BSPX01000060.1"/>
</dbReference>
<keyword evidence="3" id="KW-1185">Reference proteome</keyword>
<evidence type="ECO:0000313" key="3">
    <source>
        <dbReference type="Proteomes" id="UP001157167"/>
    </source>
</evidence>
<sequence>MKTINLRGFAAALLLTALTIMPAPAASPAASPVTLVPAETTVDAGLANLLLGTWWADDIKENGSLSIERTYLRNGRFMSTTAFHPAVDRIATSEMARPQNAEGKWRIEQDVLIEEIERSIPPSEPAAQTSRRRVRVEGPDHIHLLPVEGSGAEIVLYRKPLTTAAHVRAVLAPVPEPGTPGDWVVFDQDRMNVSHYDKSTITRNGDFVAVWTRSRLTPVGLAKSRELAAATPQEANRIVEVGEMRRIIDCRLRLVKNRQIRIRFYGGEQLTSNYLTDSPLEWDRIRAQFDDATVLAGQVCPVSATTGR</sequence>
<accession>A0ABQ6FDU4</accession>
<feature type="chain" id="PRO_5046815127" evidence="1">
    <location>
        <begin position="26"/>
        <end position="308"/>
    </location>
</feature>
<dbReference type="Proteomes" id="UP001157167">
    <property type="component" value="Unassembled WGS sequence"/>
</dbReference>
<comment type="caution">
    <text evidence="2">The sequence shown here is derived from an EMBL/GenBank/DDBJ whole genome shotgun (WGS) entry which is preliminary data.</text>
</comment>
<protein>
    <submittedName>
        <fullName evidence="2">Uncharacterized protein</fullName>
    </submittedName>
</protein>
<evidence type="ECO:0000256" key="1">
    <source>
        <dbReference type="SAM" id="SignalP"/>
    </source>
</evidence>
<gene>
    <name evidence="2" type="ORF">GCM10007933_32590</name>
</gene>
<evidence type="ECO:0000313" key="2">
    <source>
        <dbReference type="EMBL" id="GLT23788.1"/>
    </source>
</evidence>
<keyword evidence="1" id="KW-0732">Signal</keyword>
<organism evidence="2 3">
    <name type="scientific">Zoogloea oryzae</name>
    <dbReference type="NCBI Taxonomy" id="310767"/>
    <lineage>
        <taxon>Bacteria</taxon>
        <taxon>Pseudomonadati</taxon>
        <taxon>Pseudomonadota</taxon>
        <taxon>Betaproteobacteria</taxon>
        <taxon>Rhodocyclales</taxon>
        <taxon>Zoogloeaceae</taxon>
        <taxon>Zoogloea</taxon>
    </lineage>
</organism>